<dbReference type="Pfam" id="PF13521">
    <property type="entry name" value="AAA_28"/>
    <property type="match status" value="1"/>
</dbReference>
<dbReference type="SUPFAM" id="SSF52540">
    <property type="entry name" value="P-loop containing nucleoside triphosphate hydrolases"/>
    <property type="match status" value="1"/>
</dbReference>
<gene>
    <name evidence="2" type="ORF">WDS16_08495</name>
</gene>
<accession>A0ABZ2PMU9</accession>
<sequence>MRIAIVGSYGNGKTTLSTALADRLGIPRVHATPMALGEGALRTSLEECDDHQLVQLVSRRLIERVTAESSARDAGFVSDGSVLHEFVYADTRLRFGLHPDSADAVPTDAVSPESTALGAIAKEVVAYAEQTYDMVIAVPNERPLVDTPPPISEPFRSILDASMLNLLRKFGLPYVGVAGDETDRLKQAVDRLGILMCDS</sequence>
<proteinExistence type="predicted"/>
<evidence type="ECO:0000313" key="3">
    <source>
        <dbReference type="Proteomes" id="UP001432000"/>
    </source>
</evidence>
<dbReference type="InterPro" id="IPR027417">
    <property type="entry name" value="P-loop_NTPase"/>
</dbReference>
<feature type="domain" description="NadR/Ttd14 AAA" evidence="1">
    <location>
        <begin position="2"/>
        <end position="184"/>
    </location>
</feature>
<reference evidence="2 3" key="1">
    <citation type="submission" date="2024-03" db="EMBL/GenBank/DDBJ databases">
        <title>Natural products discovery in diverse microorganisms through a two-stage MS feature dereplication strategy.</title>
        <authorList>
            <person name="Zhang R."/>
        </authorList>
    </citation>
    <scope>NUCLEOTIDE SEQUENCE [LARGE SCALE GENOMIC DNA]</scope>
    <source>
        <strain evidence="2 3">18930</strain>
    </source>
</reference>
<organism evidence="2 3">
    <name type="scientific">Rhodococcus sovatensis</name>
    <dbReference type="NCBI Taxonomy" id="1805840"/>
    <lineage>
        <taxon>Bacteria</taxon>
        <taxon>Bacillati</taxon>
        <taxon>Actinomycetota</taxon>
        <taxon>Actinomycetes</taxon>
        <taxon>Mycobacteriales</taxon>
        <taxon>Nocardiaceae</taxon>
        <taxon>Rhodococcus</taxon>
    </lineage>
</organism>
<name>A0ABZ2PMU9_9NOCA</name>
<evidence type="ECO:0000259" key="1">
    <source>
        <dbReference type="Pfam" id="PF13521"/>
    </source>
</evidence>
<dbReference type="Proteomes" id="UP001432000">
    <property type="component" value="Chromosome"/>
</dbReference>
<keyword evidence="3" id="KW-1185">Reference proteome</keyword>
<dbReference type="InterPro" id="IPR038727">
    <property type="entry name" value="NadR/Ttd14_AAA_dom"/>
</dbReference>
<dbReference type="RefSeq" id="WP_338891976.1">
    <property type="nucleotide sequence ID" value="NZ_CP147846.1"/>
</dbReference>
<protein>
    <submittedName>
        <fullName evidence="2">AAA family ATPase</fullName>
    </submittedName>
</protein>
<dbReference type="EMBL" id="CP147846">
    <property type="protein sequence ID" value="WXG70515.1"/>
    <property type="molecule type" value="Genomic_DNA"/>
</dbReference>
<dbReference type="Gene3D" id="3.40.50.300">
    <property type="entry name" value="P-loop containing nucleotide triphosphate hydrolases"/>
    <property type="match status" value="1"/>
</dbReference>
<evidence type="ECO:0000313" key="2">
    <source>
        <dbReference type="EMBL" id="WXG70515.1"/>
    </source>
</evidence>